<name>A0A136KGE7_9BACT</name>
<dbReference type="SUPFAM" id="SSF53756">
    <property type="entry name" value="UDP-Glycosyltransferase/glycogen phosphorylase"/>
    <property type="match status" value="1"/>
</dbReference>
<dbReference type="EMBL" id="JYPD01000025">
    <property type="protein sequence ID" value="KXK08408.1"/>
    <property type="molecule type" value="Genomic_DNA"/>
</dbReference>
<comment type="caution">
    <text evidence="1">The sequence shown here is derived from an EMBL/GenBank/DDBJ whole genome shotgun (WGS) entry which is preliminary data.</text>
</comment>
<dbReference type="AlphaFoldDB" id="A0A136KGE7"/>
<evidence type="ECO:0000313" key="1">
    <source>
        <dbReference type="EMBL" id="KXK08408.1"/>
    </source>
</evidence>
<protein>
    <recommendedName>
        <fullName evidence="3">Processive diacylglycerol beta-glucosyltransferase</fullName>
    </recommendedName>
</protein>
<dbReference type="Proteomes" id="UP000070449">
    <property type="component" value="Unassembled WGS sequence"/>
</dbReference>
<sequence>MKIDEKPKVLQVYALTGLGHLREATSIKNALDEAGIENDTLDILKWARMHSFYTRTAVLPLLAFKWFFEITTRHASTFNSFTLPSFALRAFLNMIRVFEIPLGFALRRYLRHCEYNTLLAVHPWGLGALWSFGLGRKLCQSLINVIPDEIDVGSASFYGIPGGKKGPLHLVNSQRVQMLFETVGVNPDRIRIIGHTLDPYVYKNRKSAYKRIRANLKDRNRPLCLGLYIGGTGTKDEVYRIKKIIHLLADHIKLGHYTIRAIPGPHLEFAQELAEIKSSLKLNNKQFEIFSSSNRDKVIEVGHRWFVEEIDVLFAKTGEIIFYSLATGLPHIHFPPKGANEVEHVKLMQTQNSIFEFDRILDLHSFLSDREYLLELSGNAFETNYKLAGAYEVVEEIKKLYTVTKGSRTKQVKMPSVYTSHKPF</sequence>
<proteinExistence type="predicted"/>
<dbReference type="STRING" id="1617427.UZ20_WS6002000937"/>
<gene>
    <name evidence="1" type="ORF">UZ20_WS6002000937</name>
</gene>
<evidence type="ECO:0008006" key="3">
    <source>
        <dbReference type="Google" id="ProtNLM"/>
    </source>
</evidence>
<organism evidence="1 2">
    <name type="scientific">candidate division WS6 bacterium OLB21</name>
    <dbReference type="NCBI Taxonomy" id="1617427"/>
    <lineage>
        <taxon>Bacteria</taxon>
        <taxon>Candidatus Dojkabacteria</taxon>
    </lineage>
</organism>
<reference evidence="1 2" key="1">
    <citation type="submission" date="2015-02" db="EMBL/GenBank/DDBJ databases">
        <title>Improved understanding of the partial-nitritation anammox process through 23 genomes representing the majority of the microbial community.</title>
        <authorList>
            <person name="Speth D.R."/>
            <person name="In T Zandt M."/>
            <person name="Guerrero Cruz S."/>
            <person name="Jetten M.S."/>
            <person name="Dutilh B.E."/>
        </authorList>
    </citation>
    <scope>NUCLEOTIDE SEQUENCE [LARGE SCALE GENOMIC DNA]</scope>
    <source>
        <strain evidence="1">OLB21</strain>
    </source>
</reference>
<evidence type="ECO:0000313" key="2">
    <source>
        <dbReference type="Proteomes" id="UP000070449"/>
    </source>
</evidence>
<accession>A0A136KGE7</accession>